<feature type="transmembrane region" description="Helical" evidence="1">
    <location>
        <begin position="59"/>
        <end position="79"/>
    </location>
</feature>
<sequence length="233" mass="23658">MHTTQRFTALAGALAVGLLATGMVLYVLADADLETAVHSGDMASYLAAAANNTTLAVNLVLWIFAALLLAAAAIGAAVMNSSIWGYAGAAAATVGAAVAIPTYIVMLAIINVTAPAGDTTTAQTLGWVASRGDWTASVLLLAAAPLLFSLSRSQFPRWLSVLGFAAGVSGAVSVAALFIPVLSTAGYVVLLLGPAWYVGLSVTCFSVTRFSGTRLSGGVAQSASATPHERFHE</sequence>
<gene>
    <name evidence="2" type="ORF">GCM10011410_22910</name>
</gene>
<evidence type="ECO:0000256" key="1">
    <source>
        <dbReference type="SAM" id="Phobius"/>
    </source>
</evidence>
<dbReference type="Proteomes" id="UP000641514">
    <property type="component" value="Unassembled WGS sequence"/>
</dbReference>
<dbReference type="AlphaFoldDB" id="A0A916UEK7"/>
<proteinExistence type="predicted"/>
<evidence type="ECO:0008006" key="4">
    <source>
        <dbReference type="Google" id="ProtNLM"/>
    </source>
</evidence>
<dbReference type="RefSeq" id="WP_188674644.1">
    <property type="nucleotide sequence ID" value="NZ_BMJH01000002.1"/>
</dbReference>
<dbReference type="EMBL" id="BMJH01000002">
    <property type="protein sequence ID" value="GGC69526.1"/>
    <property type="molecule type" value="Genomic_DNA"/>
</dbReference>
<feature type="transmembrane region" description="Helical" evidence="1">
    <location>
        <begin position="134"/>
        <end position="151"/>
    </location>
</feature>
<keyword evidence="1" id="KW-0812">Transmembrane</keyword>
<feature type="transmembrane region" description="Helical" evidence="1">
    <location>
        <begin position="158"/>
        <end position="179"/>
    </location>
</feature>
<feature type="transmembrane region" description="Helical" evidence="1">
    <location>
        <begin position="185"/>
        <end position="207"/>
    </location>
</feature>
<accession>A0A916UEK7</accession>
<reference evidence="2" key="2">
    <citation type="submission" date="2020-09" db="EMBL/GenBank/DDBJ databases">
        <authorList>
            <person name="Sun Q."/>
            <person name="Zhou Y."/>
        </authorList>
    </citation>
    <scope>NUCLEOTIDE SEQUENCE</scope>
    <source>
        <strain evidence="2">CGMCC 1.15478</strain>
    </source>
</reference>
<keyword evidence="3" id="KW-1185">Reference proteome</keyword>
<keyword evidence="1" id="KW-1133">Transmembrane helix</keyword>
<feature type="transmembrane region" description="Helical" evidence="1">
    <location>
        <begin position="7"/>
        <end position="29"/>
    </location>
</feature>
<organism evidence="2 3">
    <name type="scientific">Hoyosella rhizosphaerae</name>
    <dbReference type="NCBI Taxonomy" id="1755582"/>
    <lineage>
        <taxon>Bacteria</taxon>
        <taxon>Bacillati</taxon>
        <taxon>Actinomycetota</taxon>
        <taxon>Actinomycetes</taxon>
        <taxon>Mycobacteriales</taxon>
        <taxon>Hoyosellaceae</taxon>
        <taxon>Hoyosella</taxon>
    </lineage>
</organism>
<feature type="transmembrane region" description="Helical" evidence="1">
    <location>
        <begin position="86"/>
        <end position="114"/>
    </location>
</feature>
<keyword evidence="1" id="KW-0472">Membrane</keyword>
<evidence type="ECO:0000313" key="3">
    <source>
        <dbReference type="Proteomes" id="UP000641514"/>
    </source>
</evidence>
<protein>
    <recommendedName>
        <fullName evidence="4">DUF4386 family protein</fullName>
    </recommendedName>
</protein>
<name>A0A916UEK7_9ACTN</name>
<evidence type="ECO:0000313" key="2">
    <source>
        <dbReference type="EMBL" id="GGC69526.1"/>
    </source>
</evidence>
<reference evidence="2" key="1">
    <citation type="journal article" date="2014" name="Int. J. Syst. Evol. Microbiol.">
        <title>Complete genome sequence of Corynebacterium casei LMG S-19264T (=DSM 44701T), isolated from a smear-ripened cheese.</title>
        <authorList>
            <consortium name="US DOE Joint Genome Institute (JGI-PGF)"/>
            <person name="Walter F."/>
            <person name="Albersmeier A."/>
            <person name="Kalinowski J."/>
            <person name="Ruckert C."/>
        </authorList>
    </citation>
    <scope>NUCLEOTIDE SEQUENCE</scope>
    <source>
        <strain evidence="2">CGMCC 1.15478</strain>
    </source>
</reference>
<comment type="caution">
    <text evidence="2">The sequence shown here is derived from an EMBL/GenBank/DDBJ whole genome shotgun (WGS) entry which is preliminary data.</text>
</comment>